<evidence type="ECO:0000259" key="11">
    <source>
        <dbReference type="PROSITE" id="PS50936"/>
    </source>
</evidence>
<dbReference type="Gene3D" id="2.40.50.140">
    <property type="entry name" value="Nucleic acid-binding proteins"/>
    <property type="match status" value="1"/>
</dbReference>
<feature type="binding site" evidence="10">
    <location>
        <position position="270"/>
    </location>
    <ligand>
        <name>Zn(2+)</name>
        <dbReference type="ChEBI" id="CHEBI:29105"/>
    </ligand>
</feature>
<feature type="binding site" evidence="10">
    <location>
        <position position="265"/>
    </location>
    <ligand>
        <name>Zn(2+)</name>
        <dbReference type="ChEBI" id="CHEBI:29105"/>
    </ligand>
</feature>
<dbReference type="CDD" id="cd04466">
    <property type="entry name" value="S1_YloQ_GTPase"/>
    <property type="match status" value="1"/>
</dbReference>
<evidence type="ECO:0000256" key="5">
    <source>
        <dbReference type="ARBA" id="ARBA00022741"/>
    </source>
</evidence>
<feature type="binding site" evidence="10">
    <location>
        <begin position="183"/>
        <end position="191"/>
    </location>
    <ligand>
        <name>GTP</name>
        <dbReference type="ChEBI" id="CHEBI:37565"/>
    </ligand>
</feature>
<comment type="cofactor">
    <cofactor evidence="10">
        <name>Zn(2+)</name>
        <dbReference type="ChEBI" id="CHEBI:29105"/>
    </cofactor>
    <text evidence="10">Binds 1 zinc ion per subunit.</text>
</comment>
<sequence length="308" mass="34220">MQGLVYKSTGSWYVVRDQQGVFWNARIKGKLKIDDDISSTNPIAVGDTVIFDAEDEATKTGIISKIADRHNYIVRVSPHNRNQKHIVAANLDLALLIATIAEPRTSSGFIDRFLITAEAYHIPAIVVINKADLLKEKHKEQLREWQKTYGDAGYEVLPVVALEPDSLAQLSEKLKGKTTLFSGHSGVGKSTLINQLIPGIELRTANVSDWSGKGQHTTTFAEMFDLPEGGKIIDTPGVKEFGLIDFKKEELAHYFPEMRAVMNDCRFNNCLHINEPGCAVKAAVSDGTITVDRYASYLAIMDTIEKKW</sequence>
<dbReference type="GO" id="GO:0042274">
    <property type="term" value="P:ribosomal small subunit biogenesis"/>
    <property type="evidence" value="ECO:0007669"/>
    <property type="project" value="UniProtKB-UniRule"/>
</dbReference>
<dbReference type="EC" id="3.6.1.-" evidence="10"/>
<organism evidence="13 14">
    <name type="scientific">Taibaiella soli</name>
    <dbReference type="NCBI Taxonomy" id="1649169"/>
    <lineage>
        <taxon>Bacteria</taxon>
        <taxon>Pseudomonadati</taxon>
        <taxon>Bacteroidota</taxon>
        <taxon>Chitinophagia</taxon>
        <taxon>Chitinophagales</taxon>
        <taxon>Chitinophagaceae</taxon>
        <taxon>Taibaiella</taxon>
    </lineage>
</organism>
<evidence type="ECO:0000256" key="2">
    <source>
        <dbReference type="ARBA" id="ARBA00022517"/>
    </source>
</evidence>
<evidence type="ECO:0000313" key="13">
    <source>
        <dbReference type="EMBL" id="PZF72021.1"/>
    </source>
</evidence>
<keyword evidence="2 10" id="KW-0690">Ribosome biogenesis</keyword>
<comment type="caution">
    <text evidence="13">The sequence shown here is derived from an EMBL/GenBank/DDBJ whole genome shotgun (WGS) entry which is preliminary data.</text>
</comment>
<comment type="subcellular location">
    <subcellularLocation>
        <location evidence="10">Cytoplasm</location>
    </subcellularLocation>
</comment>
<comment type="similarity">
    <text evidence="10">Belongs to the TRAFAC class YlqF/YawG GTPase family. RsgA subfamily.</text>
</comment>
<evidence type="ECO:0000256" key="4">
    <source>
        <dbReference type="ARBA" id="ARBA00022730"/>
    </source>
</evidence>
<dbReference type="HAMAP" id="MF_01820">
    <property type="entry name" value="GTPase_RsgA"/>
    <property type="match status" value="1"/>
</dbReference>
<gene>
    <name evidence="10 13" type="primary">rsgA</name>
    <name evidence="13" type="ORF">DN068_15410</name>
</gene>
<dbReference type="SUPFAM" id="SSF50249">
    <property type="entry name" value="Nucleic acid-binding proteins"/>
    <property type="match status" value="1"/>
</dbReference>
<name>A0A2W2A9R7_9BACT</name>
<dbReference type="PROSITE" id="PS51721">
    <property type="entry name" value="G_CP"/>
    <property type="match status" value="1"/>
</dbReference>
<dbReference type="SUPFAM" id="SSF52540">
    <property type="entry name" value="P-loop containing nucleoside triphosphate hydrolases"/>
    <property type="match status" value="1"/>
</dbReference>
<dbReference type="EMBL" id="QKTW01000020">
    <property type="protein sequence ID" value="PZF72021.1"/>
    <property type="molecule type" value="Genomic_DNA"/>
</dbReference>
<keyword evidence="7 10" id="KW-0862">Zinc</keyword>
<keyword evidence="5 10" id="KW-0547">Nucleotide-binding</keyword>
<keyword evidence="9 10" id="KW-0342">GTP-binding</keyword>
<proteinExistence type="inferred from homology"/>
<dbReference type="GO" id="GO:0003924">
    <property type="term" value="F:GTPase activity"/>
    <property type="evidence" value="ECO:0007669"/>
    <property type="project" value="UniProtKB-UniRule"/>
</dbReference>
<dbReference type="GO" id="GO:0046872">
    <property type="term" value="F:metal ion binding"/>
    <property type="evidence" value="ECO:0007669"/>
    <property type="project" value="UniProtKB-KW"/>
</dbReference>
<evidence type="ECO:0000256" key="9">
    <source>
        <dbReference type="ARBA" id="ARBA00023134"/>
    </source>
</evidence>
<evidence type="ECO:0000256" key="10">
    <source>
        <dbReference type="HAMAP-Rule" id="MF_01820"/>
    </source>
</evidence>
<dbReference type="RefSeq" id="WP_110999834.1">
    <property type="nucleotide sequence ID" value="NZ_QKTW01000020.1"/>
</dbReference>
<reference evidence="13 14" key="1">
    <citation type="submission" date="2018-06" db="EMBL/GenBank/DDBJ databases">
        <title>Mucibacter soli gen. nov., sp. nov., a new member of the family Chitinophagaceae producing mucin.</title>
        <authorList>
            <person name="Kim M.-K."/>
            <person name="Park S."/>
            <person name="Kim T.-S."/>
            <person name="Joung Y."/>
            <person name="Han J.-H."/>
            <person name="Kim S.B."/>
        </authorList>
    </citation>
    <scope>NUCLEOTIDE SEQUENCE [LARGE SCALE GENOMIC DNA]</scope>
    <source>
        <strain evidence="13 14">R1-15</strain>
    </source>
</reference>
<evidence type="ECO:0000259" key="12">
    <source>
        <dbReference type="PROSITE" id="PS51721"/>
    </source>
</evidence>
<feature type="domain" description="EngC GTPase" evidence="11">
    <location>
        <begin position="89"/>
        <end position="239"/>
    </location>
</feature>
<dbReference type="InterPro" id="IPR027417">
    <property type="entry name" value="P-loop_NTPase"/>
</dbReference>
<keyword evidence="6 10" id="KW-0378">Hydrolase</keyword>
<accession>A0A2W2A9R7</accession>
<dbReference type="GO" id="GO:0019843">
    <property type="term" value="F:rRNA binding"/>
    <property type="evidence" value="ECO:0007669"/>
    <property type="project" value="UniProtKB-KW"/>
</dbReference>
<evidence type="ECO:0000256" key="8">
    <source>
        <dbReference type="ARBA" id="ARBA00022884"/>
    </source>
</evidence>
<feature type="binding site" evidence="10">
    <location>
        <begin position="129"/>
        <end position="132"/>
    </location>
    <ligand>
        <name>GTP</name>
        <dbReference type="ChEBI" id="CHEBI:37565"/>
    </ligand>
</feature>
<dbReference type="CDD" id="cd01854">
    <property type="entry name" value="YjeQ_EngC"/>
    <property type="match status" value="1"/>
</dbReference>
<dbReference type="Proteomes" id="UP000248745">
    <property type="component" value="Unassembled WGS sequence"/>
</dbReference>
<dbReference type="Gene3D" id="3.40.50.300">
    <property type="entry name" value="P-loop containing nucleotide triphosphate hydrolases"/>
    <property type="match status" value="1"/>
</dbReference>
<dbReference type="NCBIfam" id="TIGR00157">
    <property type="entry name" value="ribosome small subunit-dependent GTPase A"/>
    <property type="match status" value="1"/>
</dbReference>
<keyword evidence="4 10" id="KW-0699">rRNA-binding</keyword>
<dbReference type="InterPro" id="IPR031944">
    <property type="entry name" value="RsgA_N"/>
</dbReference>
<comment type="subunit">
    <text evidence="10">Monomer. Associates with 30S ribosomal subunit, binds 16S rRNA.</text>
</comment>
<dbReference type="PANTHER" id="PTHR32120">
    <property type="entry name" value="SMALL RIBOSOMAL SUBUNIT BIOGENESIS GTPASE RSGA"/>
    <property type="match status" value="1"/>
</dbReference>
<dbReference type="Gene3D" id="1.10.40.50">
    <property type="entry name" value="Probable gtpase engc, domain 3"/>
    <property type="match status" value="1"/>
</dbReference>
<keyword evidence="1 10" id="KW-0963">Cytoplasm</keyword>
<dbReference type="InterPro" id="IPR030378">
    <property type="entry name" value="G_CP_dom"/>
</dbReference>
<evidence type="ECO:0000256" key="1">
    <source>
        <dbReference type="ARBA" id="ARBA00022490"/>
    </source>
</evidence>
<feature type="binding site" evidence="10">
    <location>
        <position position="278"/>
    </location>
    <ligand>
        <name>Zn(2+)</name>
        <dbReference type="ChEBI" id="CHEBI:29105"/>
    </ligand>
</feature>
<dbReference type="GO" id="GO:0005737">
    <property type="term" value="C:cytoplasm"/>
    <property type="evidence" value="ECO:0007669"/>
    <property type="project" value="UniProtKB-SubCell"/>
</dbReference>
<evidence type="ECO:0000313" key="14">
    <source>
        <dbReference type="Proteomes" id="UP000248745"/>
    </source>
</evidence>
<dbReference type="Pfam" id="PF03193">
    <property type="entry name" value="RsgA_GTPase"/>
    <property type="match status" value="1"/>
</dbReference>
<dbReference type="InterPro" id="IPR004881">
    <property type="entry name" value="Ribosome_biogen_GTPase_RsgA"/>
</dbReference>
<dbReference type="PROSITE" id="PS50936">
    <property type="entry name" value="ENGC_GTPASE"/>
    <property type="match status" value="1"/>
</dbReference>
<keyword evidence="14" id="KW-1185">Reference proteome</keyword>
<feature type="binding site" evidence="10">
    <location>
        <position position="272"/>
    </location>
    <ligand>
        <name>Zn(2+)</name>
        <dbReference type="ChEBI" id="CHEBI:29105"/>
    </ligand>
</feature>
<protein>
    <recommendedName>
        <fullName evidence="10">Small ribosomal subunit biogenesis GTPase RsgA</fullName>
        <ecNumber evidence="10">3.6.1.-</ecNumber>
    </recommendedName>
</protein>
<dbReference type="OrthoDB" id="9809485at2"/>
<evidence type="ECO:0000256" key="7">
    <source>
        <dbReference type="ARBA" id="ARBA00022833"/>
    </source>
</evidence>
<evidence type="ECO:0000256" key="6">
    <source>
        <dbReference type="ARBA" id="ARBA00022801"/>
    </source>
</evidence>
<feature type="domain" description="CP-type G" evidence="12">
    <location>
        <begin position="81"/>
        <end position="241"/>
    </location>
</feature>
<dbReference type="InterPro" id="IPR012340">
    <property type="entry name" value="NA-bd_OB-fold"/>
</dbReference>
<dbReference type="InterPro" id="IPR010914">
    <property type="entry name" value="RsgA_GTPase_dom"/>
</dbReference>
<evidence type="ECO:0000256" key="3">
    <source>
        <dbReference type="ARBA" id="ARBA00022723"/>
    </source>
</evidence>
<keyword evidence="3 10" id="KW-0479">Metal-binding</keyword>
<keyword evidence="8 10" id="KW-0694">RNA-binding</keyword>
<dbReference type="PANTHER" id="PTHR32120:SF11">
    <property type="entry name" value="SMALL RIBOSOMAL SUBUNIT BIOGENESIS GTPASE RSGA 1, MITOCHONDRIAL-RELATED"/>
    <property type="match status" value="1"/>
</dbReference>
<comment type="function">
    <text evidence="10">One of several proteins that assist in the late maturation steps of the functional core of the 30S ribosomal subunit. Helps release RbfA from mature subunits. May play a role in the assembly of ribosomal proteins into the subunit. Circularly permuted GTPase that catalyzes slow GTP hydrolysis, GTPase activity is stimulated by the 30S ribosomal subunit.</text>
</comment>
<dbReference type="Pfam" id="PF16745">
    <property type="entry name" value="RsgA_N"/>
    <property type="match status" value="1"/>
</dbReference>
<dbReference type="GO" id="GO:0005525">
    <property type="term" value="F:GTP binding"/>
    <property type="evidence" value="ECO:0007669"/>
    <property type="project" value="UniProtKB-UniRule"/>
</dbReference>
<dbReference type="AlphaFoldDB" id="A0A2W2A9R7"/>